<evidence type="ECO:0000313" key="1">
    <source>
        <dbReference type="EMBL" id="JAH31948.1"/>
    </source>
</evidence>
<accession>A0A0E9RUK4</accession>
<dbReference type="AlphaFoldDB" id="A0A0E9RUK4"/>
<proteinExistence type="predicted"/>
<protein>
    <submittedName>
        <fullName evidence="1">Uncharacterized protein</fullName>
    </submittedName>
</protein>
<reference evidence="1" key="1">
    <citation type="submission" date="2014-11" db="EMBL/GenBank/DDBJ databases">
        <authorList>
            <person name="Amaro Gonzalez C."/>
        </authorList>
    </citation>
    <scope>NUCLEOTIDE SEQUENCE</scope>
</reference>
<dbReference type="EMBL" id="GBXM01076629">
    <property type="protein sequence ID" value="JAH31948.1"/>
    <property type="molecule type" value="Transcribed_RNA"/>
</dbReference>
<name>A0A0E9RUK4_ANGAN</name>
<organism evidence="1">
    <name type="scientific">Anguilla anguilla</name>
    <name type="common">European freshwater eel</name>
    <name type="synonym">Muraena anguilla</name>
    <dbReference type="NCBI Taxonomy" id="7936"/>
    <lineage>
        <taxon>Eukaryota</taxon>
        <taxon>Metazoa</taxon>
        <taxon>Chordata</taxon>
        <taxon>Craniata</taxon>
        <taxon>Vertebrata</taxon>
        <taxon>Euteleostomi</taxon>
        <taxon>Actinopterygii</taxon>
        <taxon>Neopterygii</taxon>
        <taxon>Teleostei</taxon>
        <taxon>Anguilliformes</taxon>
        <taxon>Anguillidae</taxon>
        <taxon>Anguilla</taxon>
    </lineage>
</organism>
<reference evidence="1" key="2">
    <citation type="journal article" date="2015" name="Fish Shellfish Immunol.">
        <title>Early steps in the European eel (Anguilla anguilla)-Vibrio vulnificus interaction in the gills: Role of the RtxA13 toxin.</title>
        <authorList>
            <person name="Callol A."/>
            <person name="Pajuelo D."/>
            <person name="Ebbesson L."/>
            <person name="Teles M."/>
            <person name="MacKenzie S."/>
            <person name="Amaro C."/>
        </authorList>
    </citation>
    <scope>NUCLEOTIDE SEQUENCE</scope>
</reference>
<sequence>MHAKMCLKINIICSSCMPAMIHMLKLQPSHTLIYIIDIIYYYA</sequence>